<reference evidence="1 2" key="1">
    <citation type="submission" date="2015-02" db="EMBL/GenBank/DDBJ databases">
        <authorList>
            <person name="Ju K.-S."/>
            <person name="Doroghazi J.R."/>
            <person name="Metcalf W."/>
        </authorList>
    </citation>
    <scope>NUCLEOTIDE SEQUENCE [LARGE SCALE GENOMIC DNA]</scope>
    <source>
        <strain evidence="1 2">NRRL B-16140</strain>
    </source>
</reference>
<proteinExistence type="predicted"/>
<comment type="caution">
    <text evidence="1">The sequence shown here is derived from an EMBL/GenBank/DDBJ whole genome shotgun (WGS) entry which is preliminary data.</text>
</comment>
<evidence type="ECO:0008006" key="3">
    <source>
        <dbReference type="Google" id="ProtNLM"/>
    </source>
</evidence>
<dbReference type="OrthoDB" id="3689408at2"/>
<protein>
    <recommendedName>
        <fullName evidence="3">Carboxypeptidase regulatory-like domain-containing protein</fullName>
    </recommendedName>
</protein>
<dbReference type="EMBL" id="JYJG01000065">
    <property type="protein sequence ID" value="KJK50086.1"/>
    <property type="molecule type" value="Genomic_DNA"/>
</dbReference>
<dbReference type="Proteomes" id="UP000033393">
    <property type="component" value="Unassembled WGS sequence"/>
</dbReference>
<gene>
    <name evidence="1" type="ORF">UK23_11935</name>
</gene>
<dbReference type="AlphaFoldDB" id="A0A0F0H5E7"/>
<dbReference type="STRING" id="68170.GCA_000974445_03038"/>
<dbReference type="PATRIC" id="fig|68170.10.peg.1479"/>
<keyword evidence="2" id="KW-1185">Reference proteome</keyword>
<dbReference type="eggNOG" id="ENOG5032XDT">
    <property type="taxonomic scope" value="Bacteria"/>
</dbReference>
<sequence>MNETDPRDDRRGLEDTAVLSELNRLVDELDPPPADLVDRVKFAIALESLDVEVARWERAGSFAGVRGGQTGTITFTVDNLTLMVNFTSTGSRHRIDGWLVPAGEHTVEVRVADHKSSTTRADDGGRFVLPDVPAGTTQILVHLVNASGEPGRTVVTPTIML</sequence>
<evidence type="ECO:0000313" key="1">
    <source>
        <dbReference type="EMBL" id="KJK50086.1"/>
    </source>
</evidence>
<evidence type="ECO:0000313" key="2">
    <source>
        <dbReference type="Proteomes" id="UP000033393"/>
    </source>
</evidence>
<name>A0A0F0H5E7_LENAE</name>
<organism evidence="1 2">
    <name type="scientific">Lentzea aerocolonigenes</name>
    <name type="common">Lechevalieria aerocolonigenes</name>
    <name type="synonym">Saccharothrix aerocolonigenes</name>
    <dbReference type="NCBI Taxonomy" id="68170"/>
    <lineage>
        <taxon>Bacteria</taxon>
        <taxon>Bacillati</taxon>
        <taxon>Actinomycetota</taxon>
        <taxon>Actinomycetes</taxon>
        <taxon>Pseudonocardiales</taxon>
        <taxon>Pseudonocardiaceae</taxon>
        <taxon>Lentzea</taxon>
    </lineage>
</organism>
<accession>A0A0F0H5E7</accession>